<evidence type="ECO:0000313" key="2">
    <source>
        <dbReference type="EMBL" id="SHE56375.1"/>
    </source>
</evidence>
<sequence length="122" mass="14146">MKRTKSENVILSFLFIDLIIVSTIILFAKIDFNISNINFTNTQGNMMLTLGITYLLMLMGVLFWQEWAMYGMLSSKVLMSIIMIIGSKFNYFVLVYQIIILILVMILMAKLILTKLNYKDNL</sequence>
<accession>A0A1M4UI82</accession>
<gene>
    <name evidence="2" type="ORF">SAMN05443638_10530</name>
</gene>
<feature type="transmembrane region" description="Helical" evidence="1">
    <location>
        <begin position="48"/>
        <end position="70"/>
    </location>
</feature>
<proteinExistence type="predicted"/>
<dbReference type="Proteomes" id="UP000184035">
    <property type="component" value="Unassembled WGS sequence"/>
</dbReference>
<keyword evidence="1" id="KW-1133">Transmembrane helix</keyword>
<evidence type="ECO:0000256" key="1">
    <source>
        <dbReference type="SAM" id="Phobius"/>
    </source>
</evidence>
<organism evidence="2 3">
    <name type="scientific">Clostridium fallax</name>
    <dbReference type="NCBI Taxonomy" id="1533"/>
    <lineage>
        <taxon>Bacteria</taxon>
        <taxon>Bacillati</taxon>
        <taxon>Bacillota</taxon>
        <taxon>Clostridia</taxon>
        <taxon>Eubacteriales</taxon>
        <taxon>Clostridiaceae</taxon>
        <taxon>Clostridium</taxon>
    </lineage>
</organism>
<dbReference type="STRING" id="1533.SAMN05443638_10530"/>
<dbReference type="OrthoDB" id="10007995at2"/>
<evidence type="ECO:0000313" key="3">
    <source>
        <dbReference type="Proteomes" id="UP000184035"/>
    </source>
</evidence>
<dbReference type="EMBL" id="FQVM01000005">
    <property type="protein sequence ID" value="SHE56375.1"/>
    <property type="molecule type" value="Genomic_DNA"/>
</dbReference>
<keyword evidence="1" id="KW-0812">Transmembrane</keyword>
<keyword evidence="1" id="KW-0472">Membrane</keyword>
<reference evidence="2 3" key="1">
    <citation type="submission" date="2016-11" db="EMBL/GenBank/DDBJ databases">
        <authorList>
            <person name="Jaros S."/>
            <person name="Januszkiewicz K."/>
            <person name="Wedrychowicz H."/>
        </authorList>
    </citation>
    <scope>NUCLEOTIDE SEQUENCE [LARGE SCALE GENOMIC DNA]</scope>
    <source>
        <strain evidence="2 3">DSM 2631</strain>
    </source>
</reference>
<dbReference type="RefSeq" id="WP_072893501.1">
    <property type="nucleotide sequence ID" value="NZ_FQVM01000005.1"/>
</dbReference>
<feature type="transmembrane region" description="Helical" evidence="1">
    <location>
        <begin position="9"/>
        <end position="28"/>
    </location>
</feature>
<keyword evidence="3" id="KW-1185">Reference proteome</keyword>
<dbReference type="AlphaFoldDB" id="A0A1M4UI82"/>
<protein>
    <submittedName>
        <fullName evidence="2">Uncharacterized protein</fullName>
    </submittedName>
</protein>
<feature type="transmembrane region" description="Helical" evidence="1">
    <location>
        <begin position="91"/>
        <end position="113"/>
    </location>
</feature>
<name>A0A1M4UI82_9CLOT</name>